<dbReference type="EMBL" id="BROQ01000018">
    <property type="protein sequence ID" value="GKZ19290.1"/>
    <property type="molecule type" value="Genomic_DNA"/>
</dbReference>
<dbReference type="FunFam" id="3.30.160.60:FF:001176">
    <property type="entry name" value="C2H2 finger domain protein"/>
    <property type="match status" value="1"/>
</dbReference>
<comment type="subcellular location">
    <subcellularLocation>
        <location evidence="1">Nucleus</location>
    </subcellularLocation>
</comment>
<dbReference type="PROSITE" id="PS50157">
    <property type="entry name" value="ZINC_FINGER_C2H2_2"/>
    <property type="match status" value="2"/>
</dbReference>
<keyword evidence="2" id="KW-0479">Metal-binding</keyword>
<evidence type="ECO:0000256" key="2">
    <source>
        <dbReference type="ARBA" id="ARBA00022723"/>
    </source>
</evidence>
<feature type="compositionally biased region" description="Low complexity" evidence="8">
    <location>
        <begin position="158"/>
        <end position="174"/>
    </location>
</feature>
<evidence type="ECO:0000256" key="7">
    <source>
        <dbReference type="PROSITE-ProRule" id="PRU00042"/>
    </source>
</evidence>
<dbReference type="GO" id="GO:0010468">
    <property type="term" value="P:regulation of gene expression"/>
    <property type="evidence" value="ECO:0007669"/>
    <property type="project" value="TreeGrafter"/>
</dbReference>
<evidence type="ECO:0000256" key="8">
    <source>
        <dbReference type="SAM" id="MobiDB-lite"/>
    </source>
</evidence>
<dbReference type="SUPFAM" id="SSF57667">
    <property type="entry name" value="beta-beta-alpha zinc fingers"/>
    <property type="match status" value="1"/>
</dbReference>
<dbReference type="PANTHER" id="PTHR16515">
    <property type="entry name" value="PR DOMAIN ZINC FINGER PROTEIN"/>
    <property type="match status" value="1"/>
</dbReference>
<name>A0A9W5YKS5_9EURO</name>
<feature type="region of interest" description="Disordered" evidence="8">
    <location>
        <begin position="105"/>
        <end position="202"/>
    </location>
</feature>
<evidence type="ECO:0000256" key="6">
    <source>
        <dbReference type="ARBA" id="ARBA00023242"/>
    </source>
</evidence>
<feature type="compositionally biased region" description="Low complexity" evidence="8">
    <location>
        <begin position="17"/>
        <end position="30"/>
    </location>
</feature>
<protein>
    <recommendedName>
        <fullName evidence="9">C2H2-type domain-containing protein</fullName>
    </recommendedName>
</protein>
<keyword evidence="4 7" id="KW-0863">Zinc-finger</keyword>
<dbReference type="GO" id="GO:0008270">
    <property type="term" value="F:zinc ion binding"/>
    <property type="evidence" value="ECO:0007669"/>
    <property type="project" value="UniProtKB-KW"/>
</dbReference>
<feature type="domain" description="C2H2-type" evidence="9">
    <location>
        <begin position="286"/>
        <end position="313"/>
    </location>
</feature>
<dbReference type="PANTHER" id="PTHR16515:SF49">
    <property type="entry name" value="GASTRULA ZINC FINGER PROTEIN XLCGF49.1-LIKE-RELATED"/>
    <property type="match status" value="1"/>
</dbReference>
<keyword evidence="6" id="KW-0539">Nucleus</keyword>
<dbReference type="Pfam" id="PF00096">
    <property type="entry name" value="zf-C2H2"/>
    <property type="match status" value="2"/>
</dbReference>
<evidence type="ECO:0000256" key="3">
    <source>
        <dbReference type="ARBA" id="ARBA00022737"/>
    </source>
</evidence>
<evidence type="ECO:0000256" key="5">
    <source>
        <dbReference type="ARBA" id="ARBA00022833"/>
    </source>
</evidence>
<keyword evidence="5" id="KW-0862">Zinc</keyword>
<dbReference type="Proteomes" id="UP001143548">
    <property type="component" value="Unassembled WGS sequence"/>
</dbReference>
<evidence type="ECO:0000259" key="9">
    <source>
        <dbReference type="PROSITE" id="PS50157"/>
    </source>
</evidence>
<reference evidence="10" key="1">
    <citation type="submission" date="2022-07" db="EMBL/GenBank/DDBJ databases">
        <title>Taxonomy of Aspergillus series Nigri: significant species reduction supported by multi-species coalescent approaches.</title>
        <authorList>
            <person name="Bian C."/>
            <person name="Kusuya Y."/>
            <person name="Sklenar F."/>
            <person name="D'hooge E."/>
            <person name="Yaguchi T."/>
            <person name="Takahashi H."/>
            <person name="Hubka V."/>
        </authorList>
    </citation>
    <scope>NUCLEOTIDE SEQUENCE</scope>
    <source>
        <strain evidence="10">CBS 733.88</strain>
    </source>
</reference>
<evidence type="ECO:0000313" key="10">
    <source>
        <dbReference type="EMBL" id="GKZ19290.1"/>
    </source>
</evidence>
<evidence type="ECO:0000313" key="11">
    <source>
        <dbReference type="Proteomes" id="UP001143548"/>
    </source>
</evidence>
<organism evidence="10 11">
    <name type="scientific">Aspergillus brasiliensis</name>
    <dbReference type="NCBI Taxonomy" id="319629"/>
    <lineage>
        <taxon>Eukaryota</taxon>
        <taxon>Fungi</taxon>
        <taxon>Dikarya</taxon>
        <taxon>Ascomycota</taxon>
        <taxon>Pezizomycotina</taxon>
        <taxon>Eurotiomycetes</taxon>
        <taxon>Eurotiomycetidae</taxon>
        <taxon>Eurotiales</taxon>
        <taxon>Aspergillaceae</taxon>
        <taxon>Aspergillus</taxon>
        <taxon>Aspergillus subgen. Circumdati</taxon>
    </lineage>
</organism>
<comment type="caution">
    <text evidence="10">The sequence shown here is derived from an EMBL/GenBank/DDBJ whole genome shotgun (WGS) entry which is preliminary data.</text>
</comment>
<keyword evidence="3" id="KW-0677">Repeat</keyword>
<dbReference type="SMART" id="SM00355">
    <property type="entry name" value="ZnF_C2H2"/>
    <property type="match status" value="2"/>
</dbReference>
<dbReference type="InterPro" id="IPR036236">
    <property type="entry name" value="Znf_C2H2_sf"/>
</dbReference>
<proteinExistence type="predicted"/>
<dbReference type="InterPro" id="IPR050331">
    <property type="entry name" value="Zinc_finger"/>
</dbReference>
<dbReference type="AlphaFoldDB" id="A0A9W5YKS5"/>
<dbReference type="Gene3D" id="3.30.160.60">
    <property type="entry name" value="Classic Zinc Finger"/>
    <property type="match status" value="2"/>
</dbReference>
<dbReference type="PROSITE" id="PS00028">
    <property type="entry name" value="ZINC_FINGER_C2H2_1"/>
    <property type="match status" value="2"/>
</dbReference>
<sequence length="349" mass="37513">MDLASLISHPGPDPIKSRASYSPPMSSSYKRSIEHTSDSYFPSVPISYTRSPQPPLSPPVEDHSPKCSLPSISTLLEGADGASMHAASMAPNAWKSIRRRPKESVLTFDSAERTRMTPPLQRDLDSRQQSQTYDLKANGPQIALPPTPPLRPGSSFHSAGHSPASSISAASDVAAPKRSDSYPQVPMALPSPTDRSSISSQGSVQSVSGAAYASPAPSVSSYSSPIEPSASSAMFYQRTAPSTSAAPLPTPAAPQQIISPVNPAWQHHHYFPPSSTTPYQQNHDRYICRTCHKAFSRPSSLRIHSHSHTGEKPFRCTHAGCGKAFSVRSNMKRHERGCHSGRPVATAMV</sequence>
<gene>
    <name evidence="10" type="ORF">AbraCBS73388_003620</name>
</gene>
<evidence type="ECO:0000256" key="1">
    <source>
        <dbReference type="ARBA" id="ARBA00004123"/>
    </source>
</evidence>
<dbReference type="GO" id="GO:0005634">
    <property type="term" value="C:nucleus"/>
    <property type="evidence" value="ECO:0007669"/>
    <property type="project" value="UniProtKB-SubCell"/>
</dbReference>
<evidence type="ECO:0000256" key="4">
    <source>
        <dbReference type="ARBA" id="ARBA00022771"/>
    </source>
</evidence>
<dbReference type="InterPro" id="IPR013087">
    <property type="entry name" value="Znf_C2H2_type"/>
</dbReference>
<accession>A0A9W5YKS5</accession>
<feature type="region of interest" description="Disordered" evidence="8">
    <location>
        <begin position="1"/>
        <end position="68"/>
    </location>
</feature>
<feature type="domain" description="C2H2-type" evidence="9">
    <location>
        <begin position="314"/>
        <end position="344"/>
    </location>
</feature>